<sequence length="432" mass="47099">MSILSRALGIRKEERLFNLSARIPLPGAQNLTDAGVPVTDETAQALTAVWSSARLIADTIASLPVGSYYRAGGVRLPAPRPAWLDRPDLSDPNSTGYQFWQSLVTSLLYAGNAYVLYVRDAAGEVVETHVLNPYKVRPERVRVDGQARILYRIRGEHDDAVLDSDQIIHIPLFRRPGDLVGVSPIEACRLSIGSALAAEAYGARWFRNSGVPSGVIEVPSELTGDQAGELLDAWRRTHSGLNGANLPGILTGGARFTPISFKPEDVSWLEARRFGVEEVARIFRVPPFMLGVNTPGAVSYASTEQAMIYFVQHTIRPFLEQIETSFSRIIPDAENGTPTFLRFQVDGLLRGDVKTRYEAYATGIQNGFLRISDVRALEDLTPLEASARQYLRPLNLAPASLADAKTKADIYATLVGAGVDPAEAQRLSEAAG</sequence>
<keyword evidence="2" id="KW-1162">Viral penetration into host cytoplasm</keyword>
<reference evidence="4" key="1">
    <citation type="submission" date="2020-04" db="EMBL/GenBank/DDBJ databases">
        <authorList>
            <person name="Chiriac C."/>
            <person name="Salcher M."/>
            <person name="Ghai R."/>
            <person name="Kavagutti S V."/>
        </authorList>
    </citation>
    <scope>NUCLEOTIDE SEQUENCE</scope>
</reference>
<gene>
    <name evidence="4" type="ORF">UFOVP613_24</name>
</gene>
<evidence type="ECO:0000256" key="2">
    <source>
        <dbReference type="ARBA" id="ARBA00023009"/>
    </source>
</evidence>
<name>A0A6J5N1M7_9CAUD</name>
<evidence type="ECO:0000256" key="3">
    <source>
        <dbReference type="ARBA" id="ARBA00023219"/>
    </source>
</evidence>
<keyword evidence="1" id="KW-1188">Viral release from host cell</keyword>
<keyword evidence="3" id="KW-0231">Viral genome packaging</keyword>
<dbReference type="InterPro" id="IPR006427">
    <property type="entry name" value="Portal_HK97"/>
</dbReference>
<evidence type="ECO:0000313" key="4">
    <source>
        <dbReference type="EMBL" id="CAB4152628.1"/>
    </source>
</evidence>
<dbReference type="NCBIfam" id="TIGR01537">
    <property type="entry name" value="portal_HK97"/>
    <property type="match status" value="1"/>
</dbReference>
<proteinExistence type="predicted"/>
<dbReference type="InterPro" id="IPR006944">
    <property type="entry name" value="Phage/GTA_portal"/>
</dbReference>
<dbReference type="Gene3D" id="1.20.1270.210">
    <property type="match status" value="1"/>
</dbReference>
<evidence type="ECO:0000256" key="1">
    <source>
        <dbReference type="ARBA" id="ARBA00022950"/>
    </source>
</evidence>
<keyword evidence="1" id="KW-0118">Viral capsid assembly</keyword>
<keyword evidence="2" id="KW-1160">Virus entry into host cell</keyword>
<dbReference type="Gene3D" id="3.30.1120.70">
    <property type="match status" value="1"/>
</dbReference>
<protein>
    <submittedName>
        <fullName evidence="4">COG4695 Phage-related protein</fullName>
    </submittedName>
</protein>
<accession>A0A6J5N1M7</accession>
<keyword evidence="2" id="KW-1171">Viral genome ejection through host cell envelope</keyword>
<organism evidence="4">
    <name type="scientific">uncultured Caudovirales phage</name>
    <dbReference type="NCBI Taxonomy" id="2100421"/>
    <lineage>
        <taxon>Viruses</taxon>
        <taxon>Duplodnaviria</taxon>
        <taxon>Heunggongvirae</taxon>
        <taxon>Uroviricota</taxon>
        <taxon>Caudoviricetes</taxon>
        <taxon>Peduoviridae</taxon>
        <taxon>Maltschvirus</taxon>
        <taxon>Maltschvirus maltsch</taxon>
    </lineage>
</organism>
<dbReference type="Gene3D" id="3.40.140.120">
    <property type="match status" value="1"/>
</dbReference>
<dbReference type="EMBL" id="LR796577">
    <property type="protein sequence ID" value="CAB4152628.1"/>
    <property type="molecule type" value="Genomic_DNA"/>
</dbReference>
<dbReference type="Pfam" id="PF04860">
    <property type="entry name" value="Phage_portal"/>
    <property type="match status" value="1"/>
</dbReference>